<sequence length="473" mass="54149">MASFQTSGLYSKIHHIIKTIGFLVLFLLAFPLTFTITWITLIIHFLTRKPPRINANAKCILLCNGELLQGFGDLQCTMPKKHVRLTLRQLLQRYYSIVICMLLLFVETTILLLSLSAIRRYAETNMELVASLVSYNIRAAVLADDHRAIREVLSIIDQRRHVAESRVYDVKYNLLVSWKSEIIGQTSQAQKMIAKWLFLKPITVPILHNQHEIGHVWLNGDLRELTHFIFLMLLWFTGSLLIMIFGASYLSCRKYSDISISHRMRKQQTFSQQRLSSTVAQLNELSKKNERLKKENNSLAWLLQHDQLTGLLNRSTFQSELTTVIESLSECKYVGVLFIDADHFKEVNDKYGHAAGDYTLITVAQRLRNALRKDDSAARLGGDEFAVLVINIEAVHEVERIARRIVDAMNEPIELPDGTRICQSVSIGIVLSKEMTNAQKLLAQADAAMYHIKRRGGGWYWIFNAKEPDYAND</sequence>
<feature type="transmembrane region" description="Helical" evidence="3">
    <location>
        <begin position="20"/>
        <end position="46"/>
    </location>
</feature>
<dbReference type="InterPro" id="IPR043128">
    <property type="entry name" value="Rev_trsase/Diguanyl_cyclase"/>
</dbReference>
<dbReference type="NCBIfam" id="TIGR00254">
    <property type="entry name" value="GGDEF"/>
    <property type="match status" value="1"/>
</dbReference>
<reference evidence="5" key="1">
    <citation type="submission" date="2021-02" db="EMBL/GenBank/DDBJ databases">
        <authorList>
            <person name="Nowell W R."/>
        </authorList>
    </citation>
    <scope>NUCLEOTIDE SEQUENCE</scope>
</reference>
<dbReference type="GO" id="GO:0016829">
    <property type="term" value="F:lyase activity"/>
    <property type="evidence" value="ECO:0007669"/>
    <property type="project" value="UniProtKB-KW"/>
</dbReference>
<keyword evidence="1" id="KW-0456">Lyase</keyword>
<dbReference type="Pfam" id="PF17152">
    <property type="entry name" value="CHASE8"/>
    <property type="match status" value="1"/>
</dbReference>
<evidence type="ECO:0000313" key="6">
    <source>
        <dbReference type="Proteomes" id="UP000663852"/>
    </source>
</evidence>
<evidence type="ECO:0000256" key="3">
    <source>
        <dbReference type="SAM" id="Phobius"/>
    </source>
</evidence>
<keyword evidence="3" id="KW-0472">Membrane</keyword>
<keyword evidence="3" id="KW-0812">Transmembrane</keyword>
<dbReference type="CDD" id="cd01949">
    <property type="entry name" value="GGDEF"/>
    <property type="match status" value="1"/>
</dbReference>
<protein>
    <recommendedName>
        <fullName evidence="4">GGDEF domain-containing protein</fullName>
    </recommendedName>
</protein>
<dbReference type="AlphaFoldDB" id="A0A814V5S2"/>
<dbReference type="InterPro" id="IPR033417">
    <property type="entry name" value="CHASE8"/>
</dbReference>
<comment type="caution">
    <text evidence="5">The sequence shown here is derived from an EMBL/GenBank/DDBJ whole genome shotgun (WGS) entry which is preliminary data.</text>
</comment>
<dbReference type="InterPro" id="IPR029787">
    <property type="entry name" value="Nucleotide_cyclase"/>
</dbReference>
<accession>A0A814V5S2</accession>
<dbReference type="Gene3D" id="3.30.70.270">
    <property type="match status" value="1"/>
</dbReference>
<evidence type="ECO:0000256" key="1">
    <source>
        <dbReference type="ARBA" id="ARBA00023239"/>
    </source>
</evidence>
<evidence type="ECO:0000259" key="4">
    <source>
        <dbReference type="PROSITE" id="PS50887"/>
    </source>
</evidence>
<feature type="domain" description="GGDEF" evidence="4">
    <location>
        <begin position="332"/>
        <end position="465"/>
    </location>
</feature>
<dbReference type="SUPFAM" id="SSF55073">
    <property type="entry name" value="Nucleotide cyclase"/>
    <property type="match status" value="1"/>
</dbReference>
<dbReference type="EMBL" id="CAJNOJ010000137">
    <property type="protein sequence ID" value="CAF1182341.1"/>
    <property type="molecule type" value="Genomic_DNA"/>
</dbReference>
<dbReference type="InterPro" id="IPR052163">
    <property type="entry name" value="DGC-Regulatory_Protein"/>
</dbReference>
<feature type="coiled-coil region" evidence="2">
    <location>
        <begin position="275"/>
        <end position="302"/>
    </location>
</feature>
<keyword evidence="3" id="KW-1133">Transmembrane helix</keyword>
<dbReference type="Pfam" id="PF00990">
    <property type="entry name" value="GGDEF"/>
    <property type="match status" value="1"/>
</dbReference>
<evidence type="ECO:0000256" key="2">
    <source>
        <dbReference type="SAM" id="Coils"/>
    </source>
</evidence>
<feature type="transmembrane region" description="Helical" evidence="3">
    <location>
        <begin position="94"/>
        <end position="118"/>
    </location>
</feature>
<dbReference type="PANTHER" id="PTHR46663:SF2">
    <property type="entry name" value="GGDEF DOMAIN-CONTAINING PROTEIN"/>
    <property type="match status" value="1"/>
</dbReference>
<dbReference type="SMART" id="SM00267">
    <property type="entry name" value="GGDEF"/>
    <property type="match status" value="1"/>
</dbReference>
<name>A0A814V5S2_ADIRI</name>
<gene>
    <name evidence="5" type="ORF">EDS130_LOCUS24315</name>
</gene>
<dbReference type="OrthoDB" id="19824at2759"/>
<dbReference type="PANTHER" id="PTHR46663">
    <property type="entry name" value="DIGUANYLATE CYCLASE DGCT-RELATED"/>
    <property type="match status" value="1"/>
</dbReference>
<feature type="transmembrane region" description="Helical" evidence="3">
    <location>
        <begin position="228"/>
        <end position="250"/>
    </location>
</feature>
<dbReference type="InterPro" id="IPR000160">
    <property type="entry name" value="GGDEF_dom"/>
</dbReference>
<proteinExistence type="predicted"/>
<organism evidence="5 6">
    <name type="scientific">Adineta ricciae</name>
    <name type="common">Rotifer</name>
    <dbReference type="NCBI Taxonomy" id="249248"/>
    <lineage>
        <taxon>Eukaryota</taxon>
        <taxon>Metazoa</taxon>
        <taxon>Spiralia</taxon>
        <taxon>Gnathifera</taxon>
        <taxon>Rotifera</taxon>
        <taxon>Eurotatoria</taxon>
        <taxon>Bdelloidea</taxon>
        <taxon>Adinetida</taxon>
        <taxon>Adinetidae</taxon>
        <taxon>Adineta</taxon>
    </lineage>
</organism>
<evidence type="ECO:0000313" key="5">
    <source>
        <dbReference type="EMBL" id="CAF1182341.1"/>
    </source>
</evidence>
<keyword evidence="2" id="KW-0175">Coiled coil</keyword>
<dbReference type="Proteomes" id="UP000663852">
    <property type="component" value="Unassembled WGS sequence"/>
</dbReference>
<dbReference type="PROSITE" id="PS50887">
    <property type="entry name" value="GGDEF"/>
    <property type="match status" value="1"/>
</dbReference>